<dbReference type="AlphaFoldDB" id="A0A9W8BB98"/>
<dbReference type="PROSITE" id="PS51205">
    <property type="entry name" value="VPS9"/>
    <property type="match status" value="1"/>
</dbReference>
<dbReference type="GO" id="GO:0005829">
    <property type="term" value="C:cytosol"/>
    <property type="evidence" value="ECO:0007669"/>
    <property type="project" value="TreeGrafter"/>
</dbReference>
<dbReference type="GO" id="GO:0030139">
    <property type="term" value="C:endocytic vesicle"/>
    <property type="evidence" value="ECO:0007669"/>
    <property type="project" value="TreeGrafter"/>
</dbReference>
<feature type="compositionally biased region" description="Low complexity" evidence="1">
    <location>
        <begin position="693"/>
        <end position="705"/>
    </location>
</feature>
<dbReference type="InterPro" id="IPR037191">
    <property type="entry name" value="VPS9_dom_sf"/>
</dbReference>
<evidence type="ECO:0000313" key="3">
    <source>
        <dbReference type="EMBL" id="KAJ2002864.1"/>
    </source>
</evidence>
<dbReference type="OrthoDB" id="10264848at2759"/>
<evidence type="ECO:0000313" key="4">
    <source>
        <dbReference type="Proteomes" id="UP001150907"/>
    </source>
</evidence>
<feature type="region of interest" description="Disordered" evidence="1">
    <location>
        <begin position="522"/>
        <end position="541"/>
    </location>
</feature>
<dbReference type="GO" id="GO:0005085">
    <property type="term" value="F:guanyl-nucleotide exchange factor activity"/>
    <property type="evidence" value="ECO:0007669"/>
    <property type="project" value="InterPro"/>
</dbReference>
<name>A0A9W8BB98_9FUNG</name>
<dbReference type="PANTHER" id="PTHR23101">
    <property type="entry name" value="RAB GDP/GTP EXCHANGE FACTOR"/>
    <property type="match status" value="1"/>
</dbReference>
<keyword evidence="4" id="KW-1185">Reference proteome</keyword>
<dbReference type="Gene3D" id="1.20.1050.80">
    <property type="entry name" value="VPS9 domain"/>
    <property type="match status" value="1"/>
</dbReference>
<evidence type="ECO:0000256" key="1">
    <source>
        <dbReference type="SAM" id="MobiDB-lite"/>
    </source>
</evidence>
<dbReference type="SUPFAM" id="SSF109993">
    <property type="entry name" value="VPS9 domain"/>
    <property type="match status" value="1"/>
</dbReference>
<feature type="region of interest" description="Disordered" evidence="1">
    <location>
        <begin position="1"/>
        <end position="113"/>
    </location>
</feature>
<feature type="region of interest" description="Disordered" evidence="1">
    <location>
        <begin position="693"/>
        <end position="722"/>
    </location>
</feature>
<dbReference type="SMART" id="SM00167">
    <property type="entry name" value="VPS9"/>
    <property type="match status" value="1"/>
</dbReference>
<dbReference type="GO" id="GO:0016192">
    <property type="term" value="P:vesicle-mediated transport"/>
    <property type="evidence" value="ECO:0007669"/>
    <property type="project" value="InterPro"/>
</dbReference>
<feature type="domain" description="VPS9" evidence="2">
    <location>
        <begin position="437"/>
        <end position="615"/>
    </location>
</feature>
<dbReference type="GO" id="GO:0031267">
    <property type="term" value="F:small GTPase binding"/>
    <property type="evidence" value="ECO:0007669"/>
    <property type="project" value="TreeGrafter"/>
</dbReference>
<accession>A0A9W8BB98</accession>
<dbReference type="PANTHER" id="PTHR23101:SF25">
    <property type="entry name" value="GTPASE-ACTIVATING PROTEIN AND VPS9 DOMAIN-CONTAINING PROTEIN 1"/>
    <property type="match status" value="1"/>
</dbReference>
<feature type="compositionally biased region" description="Polar residues" evidence="1">
    <location>
        <begin position="86"/>
        <end position="105"/>
    </location>
</feature>
<proteinExistence type="predicted"/>
<dbReference type="Pfam" id="PF02204">
    <property type="entry name" value="VPS9"/>
    <property type="match status" value="1"/>
</dbReference>
<sequence>MLRRQSAAAAAATADPLTSDHAQMQPAPDNPRASPAPSRGYEVLKEIKSSAASSLGLEGPSLSRVPSGEGGFPSTGFSRTTRKVSKSLSTPPRRSTPAAATTPQSEPAPVPELKEDGGAVAALLPHASLGRRLWLFFQAAPELADLRDMIADSPTGVLVLPQSPYRGTGEPNLAAMLNDNVLFTDRAFSVADEHDSHLCKFTTTSGICGLVDRGSVSALGTLPPMEDIMLAINDSESPRSTIFDVFDADLLSASPLQRLRIASIHKNCLLPDSRRVQVVITSGPLERNLVVDSALTTLSATIYESLDATYSALLPHAPVPISTSDHVKVDIECIMQHAHAIELRAHSRTTVSKSKESTASASTVPNIDIDTESWQAHMLQLQDHIMSYLADLERETSMCGDVEARKKISTALVECVEKLATEAMYPAIFSPWFTDDRSQDDLFASKVAALNIAGITLDHLGVATPAESTGADLLRICSETGRLFEDMNSVRSPAEKLKLVVDAHKTLVDRMDRLNARASRLSKLRSQSVSHEPAAKVNDTSEGGGGGPLLLSADSILPLLIYSLVKANPPRFISNLRYIQRYRIRSLLTSQFEYCMTNALAAASFVASVDARKLGLSAEVSSSALERAMSPALAALHNLLVNNVVSSVGIDVVQGVADGGKKVAVGVFDATLGRLIDSSSQFISSRRAPWRAPSSALEQEQELQQGAKLPADSADESNSVADQSSVVSGVKTVLSSASEQLSHEIRGHLPRATLSPRISARHDSLSLPEIHERFLDMSVGDLTINEVSVLLASYKELAAFVRK</sequence>
<dbReference type="EMBL" id="JANBQF010000264">
    <property type="protein sequence ID" value="KAJ2002864.1"/>
    <property type="molecule type" value="Genomic_DNA"/>
</dbReference>
<reference evidence="3" key="1">
    <citation type="submission" date="2022-07" db="EMBL/GenBank/DDBJ databases">
        <title>Phylogenomic reconstructions and comparative analyses of Kickxellomycotina fungi.</title>
        <authorList>
            <person name="Reynolds N.K."/>
            <person name="Stajich J.E."/>
            <person name="Barry K."/>
            <person name="Grigoriev I.V."/>
            <person name="Crous P."/>
            <person name="Smith M.E."/>
        </authorList>
    </citation>
    <scope>NUCLEOTIDE SEQUENCE</scope>
    <source>
        <strain evidence="3">IMI 214461</strain>
    </source>
</reference>
<comment type="caution">
    <text evidence="3">The sequence shown here is derived from an EMBL/GenBank/DDBJ whole genome shotgun (WGS) entry which is preliminary data.</text>
</comment>
<dbReference type="InterPro" id="IPR045046">
    <property type="entry name" value="Vps9-like"/>
</dbReference>
<protein>
    <recommendedName>
        <fullName evidence="2">VPS9 domain-containing protein</fullName>
    </recommendedName>
</protein>
<evidence type="ECO:0000259" key="2">
    <source>
        <dbReference type="PROSITE" id="PS51205"/>
    </source>
</evidence>
<dbReference type="Proteomes" id="UP001150907">
    <property type="component" value="Unassembled WGS sequence"/>
</dbReference>
<organism evidence="3 4">
    <name type="scientific">Coemansia thaxteri</name>
    <dbReference type="NCBI Taxonomy" id="2663907"/>
    <lineage>
        <taxon>Eukaryota</taxon>
        <taxon>Fungi</taxon>
        <taxon>Fungi incertae sedis</taxon>
        <taxon>Zoopagomycota</taxon>
        <taxon>Kickxellomycotina</taxon>
        <taxon>Kickxellomycetes</taxon>
        <taxon>Kickxellales</taxon>
        <taxon>Kickxellaceae</taxon>
        <taxon>Coemansia</taxon>
    </lineage>
</organism>
<dbReference type="InterPro" id="IPR003123">
    <property type="entry name" value="VPS9"/>
</dbReference>
<gene>
    <name evidence="3" type="ORF">H4R26_003377</name>
</gene>